<feature type="compositionally biased region" description="Pro residues" evidence="10">
    <location>
        <begin position="425"/>
        <end position="437"/>
    </location>
</feature>
<dbReference type="OrthoDB" id="2874149at2759"/>
<dbReference type="AlphaFoldDB" id="A0A8H8QW00"/>
<reference evidence="12 13" key="1">
    <citation type="submission" date="2018-05" db="EMBL/GenBank/DDBJ databases">
        <title>Genome sequencing and assembly of the regulated plant pathogen Lachnellula willkommii and related sister species for the development of diagnostic species identification markers.</title>
        <authorList>
            <person name="Giroux E."/>
            <person name="Bilodeau G."/>
        </authorList>
    </citation>
    <scope>NUCLEOTIDE SEQUENCE [LARGE SCALE GENOMIC DNA]</scope>
    <source>
        <strain evidence="12 13">CBS 185.66</strain>
    </source>
</reference>
<comment type="caution">
    <text evidence="12">The sequence shown here is derived from an EMBL/GenBank/DDBJ whole genome shotgun (WGS) entry which is preliminary data.</text>
</comment>
<gene>
    <name evidence="12" type="primary">STE3</name>
    <name evidence="12" type="ORF">LHYA1_G008836</name>
</gene>
<evidence type="ECO:0000313" key="12">
    <source>
        <dbReference type="EMBL" id="TVY22399.1"/>
    </source>
</evidence>
<evidence type="ECO:0000256" key="10">
    <source>
        <dbReference type="SAM" id="MobiDB-lite"/>
    </source>
</evidence>
<dbReference type="InterPro" id="IPR001499">
    <property type="entry name" value="GPCR_STE3"/>
</dbReference>
<evidence type="ECO:0000256" key="8">
    <source>
        <dbReference type="ARBA" id="ARBA00023170"/>
    </source>
</evidence>
<keyword evidence="8 12" id="KW-0675">Receptor</keyword>
<keyword evidence="5 11" id="KW-1133">Transmembrane helix</keyword>
<feature type="transmembrane region" description="Helical" evidence="11">
    <location>
        <begin position="223"/>
        <end position="247"/>
    </location>
</feature>
<evidence type="ECO:0000256" key="7">
    <source>
        <dbReference type="ARBA" id="ARBA00023136"/>
    </source>
</evidence>
<evidence type="ECO:0000313" key="13">
    <source>
        <dbReference type="Proteomes" id="UP000431533"/>
    </source>
</evidence>
<dbReference type="GO" id="GO:0005886">
    <property type="term" value="C:plasma membrane"/>
    <property type="evidence" value="ECO:0007669"/>
    <property type="project" value="TreeGrafter"/>
</dbReference>
<dbReference type="GeneID" id="41989034"/>
<keyword evidence="13" id="KW-1185">Reference proteome</keyword>
<evidence type="ECO:0000256" key="2">
    <source>
        <dbReference type="ARBA" id="ARBA00011085"/>
    </source>
</evidence>
<dbReference type="CDD" id="cd14966">
    <property type="entry name" value="7tmD_STE3"/>
    <property type="match status" value="1"/>
</dbReference>
<feature type="transmembrane region" description="Helical" evidence="11">
    <location>
        <begin position="20"/>
        <end position="37"/>
    </location>
</feature>
<protein>
    <submittedName>
        <fullName evidence="12">Pheromone a factor receptor</fullName>
    </submittedName>
</protein>
<proteinExistence type="inferred from homology"/>
<keyword evidence="9" id="KW-0807">Transducer</keyword>
<evidence type="ECO:0000256" key="1">
    <source>
        <dbReference type="ARBA" id="ARBA00004141"/>
    </source>
</evidence>
<keyword evidence="6" id="KW-0297">G-protein coupled receptor</keyword>
<dbReference type="EMBL" id="QGMH01000274">
    <property type="protein sequence ID" value="TVY22399.1"/>
    <property type="molecule type" value="Genomic_DNA"/>
</dbReference>
<dbReference type="Pfam" id="PF02076">
    <property type="entry name" value="STE3"/>
    <property type="match status" value="1"/>
</dbReference>
<keyword evidence="4 11" id="KW-0812">Transmembrane</keyword>
<keyword evidence="7 11" id="KW-0472">Membrane</keyword>
<feature type="transmembrane region" description="Helical" evidence="11">
    <location>
        <begin position="172"/>
        <end position="195"/>
    </location>
</feature>
<dbReference type="GO" id="GO:0004932">
    <property type="term" value="F:mating-type factor pheromone receptor activity"/>
    <property type="evidence" value="ECO:0007669"/>
    <property type="project" value="InterPro"/>
</dbReference>
<name>A0A8H8QW00_9HELO</name>
<organism evidence="12 13">
    <name type="scientific">Lachnellula hyalina</name>
    <dbReference type="NCBI Taxonomy" id="1316788"/>
    <lineage>
        <taxon>Eukaryota</taxon>
        <taxon>Fungi</taxon>
        <taxon>Dikarya</taxon>
        <taxon>Ascomycota</taxon>
        <taxon>Pezizomycotina</taxon>
        <taxon>Leotiomycetes</taxon>
        <taxon>Helotiales</taxon>
        <taxon>Lachnaceae</taxon>
        <taxon>Lachnellula</taxon>
    </lineage>
</organism>
<comment type="similarity">
    <text evidence="2">Belongs to the G-protein coupled receptor 4 family.</text>
</comment>
<dbReference type="PANTHER" id="PTHR28097">
    <property type="entry name" value="PHEROMONE A FACTOR RECEPTOR"/>
    <property type="match status" value="1"/>
</dbReference>
<keyword evidence="3" id="KW-0589">Pheromone response</keyword>
<comment type="subcellular location">
    <subcellularLocation>
        <location evidence="1">Membrane</location>
        <topology evidence="1">Multi-pass membrane protein</topology>
    </subcellularLocation>
</comment>
<dbReference type="PANTHER" id="PTHR28097:SF1">
    <property type="entry name" value="PHEROMONE A FACTOR RECEPTOR"/>
    <property type="match status" value="1"/>
</dbReference>
<evidence type="ECO:0000256" key="4">
    <source>
        <dbReference type="ARBA" id="ARBA00022692"/>
    </source>
</evidence>
<feature type="compositionally biased region" description="Polar residues" evidence="10">
    <location>
        <begin position="361"/>
        <end position="376"/>
    </location>
</feature>
<evidence type="ECO:0000256" key="9">
    <source>
        <dbReference type="ARBA" id="ARBA00023224"/>
    </source>
</evidence>
<evidence type="ECO:0000256" key="3">
    <source>
        <dbReference type="ARBA" id="ARBA00022507"/>
    </source>
</evidence>
<feature type="transmembrane region" description="Helical" evidence="11">
    <location>
        <begin position="131"/>
        <end position="152"/>
    </location>
</feature>
<feature type="region of interest" description="Disordered" evidence="10">
    <location>
        <begin position="534"/>
        <end position="569"/>
    </location>
</feature>
<evidence type="ECO:0000256" key="11">
    <source>
        <dbReference type="SAM" id="Phobius"/>
    </source>
</evidence>
<dbReference type="Proteomes" id="UP000431533">
    <property type="component" value="Unassembled WGS sequence"/>
</dbReference>
<feature type="region of interest" description="Disordered" evidence="10">
    <location>
        <begin position="361"/>
        <end position="442"/>
    </location>
</feature>
<evidence type="ECO:0000256" key="6">
    <source>
        <dbReference type="ARBA" id="ARBA00023040"/>
    </source>
</evidence>
<sequence length="605" mass="68420">MDNTTTADTPVTGVDQANAIVFPIFAALAILIVYMPACDFYRKRNFAMCSMIAAVTIMNLYCFVNAIIWRNDDFDTWWDGQGLCDIEVNTRYQLSVVLMTSMACFTKNLADVFNQDSYSFMESSATKRRKLIIDILFVWGVPVFQVAIHYVVTSGRYNIIPIWGCEDSLDFSWPYLVFYWIPNPIFTLLSGYYAIRMLIGLHQHRSNISSTLASSGSGMSTRYFVKLSIIACSLLVVWIPCEGYWLYRALPIPFHSYDWKSLHDPVSWNPILFLHISVTPFIQYNGWPSVALSVMIFSYFGFNDDAIDKYRSWLVKCRLGKIWPSLKEPRTQRSRRGSTTTSCMSSHFDVVSKAMHYFTSSRKSSGVPSSTGPSEATHSRKGSLATVEHMSLAQINTRRSAPTPDSFATSALEDYDINKSVSPSTPDPALIPSPSPPDTISETTTAQDWLARRNFLSSFRTNINLPFPFHFSLTSHQPPLTQVQRGYLNPVMLPNIDLESQYPQSSGHPGMRIPLPLPISTQSTVSTNIWSDGTGIATSTPPKNIPETVDKYPSSPKMGTRAYRERERRERELDAVLEEDRGRADEDRVVIQRIVERKESSVEKV</sequence>
<evidence type="ECO:0000256" key="5">
    <source>
        <dbReference type="ARBA" id="ARBA00022989"/>
    </source>
</evidence>
<accession>A0A8H8QW00</accession>
<dbReference type="GO" id="GO:0000750">
    <property type="term" value="P:pheromone-dependent signal transduction involved in conjugation with cellular fusion"/>
    <property type="evidence" value="ECO:0007669"/>
    <property type="project" value="TreeGrafter"/>
</dbReference>
<feature type="transmembrane region" description="Helical" evidence="11">
    <location>
        <begin position="49"/>
        <end position="69"/>
    </location>
</feature>
<dbReference type="RefSeq" id="XP_031001187.1">
    <property type="nucleotide sequence ID" value="XM_031153753.1"/>
</dbReference>
<dbReference type="PRINTS" id="PR00899">
    <property type="entry name" value="GPCRSTE3"/>
</dbReference>